<dbReference type="Gene3D" id="2.10.310.10">
    <property type="entry name" value="Serpins superfamily"/>
    <property type="match status" value="1"/>
</dbReference>
<evidence type="ECO:0000256" key="13">
    <source>
        <dbReference type="SAM" id="SignalP"/>
    </source>
</evidence>
<evidence type="ECO:0000256" key="7">
    <source>
        <dbReference type="ARBA" id="ARBA00023180"/>
    </source>
</evidence>
<keyword evidence="7" id="KW-0325">Glycoprotein</keyword>
<dbReference type="InterPro" id="IPR036186">
    <property type="entry name" value="Serpin_sf"/>
</dbReference>
<comment type="subcellular location">
    <subcellularLocation>
        <location evidence="1">Secreted</location>
    </subcellularLocation>
</comment>
<dbReference type="PANTHER" id="PTHR11461:SF34">
    <property type="entry name" value="CORTICOSTEROID-BINDING GLOBULIN"/>
    <property type="match status" value="1"/>
</dbReference>
<keyword evidence="4" id="KW-0964">Secreted</keyword>
<feature type="domain" description="Serpin" evidence="14">
    <location>
        <begin position="47"/>
        <end position="444"/>
    </location>
</feature>
<evidence type="ECO:0000256" key="8">
    <source>
        <dbReference type="ARBA" id="ARBA00037222"/>
    </source>
</evidence>
<keyword evidence="6" id="KW-0446">Lipid-binding</keyword>
<dbReference type="SUPFAM" id="SSF56574">
    <property type="entry name" value="Serpins"/>
    <property type="match status" value="1"/>
</dbReference>
<evidence type="ECO:0000313" key="16">
    <source>
        <dbReference type="Proteomes" id="UP001266305"/>
    </source>
</evidence>
<dbReference type="InterPro" id="IPR000215">
    <property type="entry name" value="Serpin_fam"/>
</dbReference>
<reference evidence="15 16" key="1">
    <citation type="submission" date="2023-05" db="EMBL/GenBank/DDBJ databases">
        <title>B98-5 Cell Line De Novo Hybrid Assembly: An Optical Mapping Approach.</title>
        <authorList>
            <person name="Kananen K."/>
            <person name="Auerbach J.A."/>
            <person name="Kautto E."/>
            <person name="Blachly J.S."/>
        </authorList>
    </citation>
    <scope>NUCLEOTIDE SEQUENCE [LARGE SCALE GENOMIC DNA]</scope>
    <source>
        <strain evidence="15">B95-8</strain>
        <tissue evidence="15">Cell line</tissue>
    </source>
</reference>
<dbReference type="InterPro" id="IPR023795">
    <property type="entry name" value="Serpin_CS"/>
</dbReference>
<sequence>MPLLLYTCLLWLSSSGLWNVQAMDPNAAYMNMSRHRGLASANVDFAFSLYKHLVALSPKKNVFISPVCISMALAMLSLGTCDYTRAQLLWGLGFNLTEKSEAEIHQGFQHLHQLLAESDTSLEMTLGNALFLDGSLELLESFTADIKHYYESEVLTLNFQDWATAVNRQINDYVKNKTQGKIDDLFSGLDSPAVLILVNYIFFKGLVVNGSQDTQDLLDSGASVISLRLGRLRLEQRGPVTPSPGTWKQPFDLASTGEENFYVDETTVVKVPMMFQSGTISYLHDSELPCQLVQLNYAGNGTAFFILPEKGKMNMVITALSRDTIDRWSTGLTCRQVDLYIPKVTISGAYDLGGVLEEMGIADLFTNHANFSRITQDAQLKVSKVFHKAVLQLSEEGINTTGSSGVTLNVMSKPIIMRFNQPFLIMIFDHFTWSSLFLGRVVNPA</sequence>
<dbReference type="InterPro" id="IPR042178">
    <property type="entry name" value="Serpin_sf_1"/>
</dbReference>
<evidence type="ECO:0000256" key="3">
    <source>
        <dbReference type="ARBA" id="ARBA00022448"/>
    </source>
</evidence>
<comment type="similarity">
    <text evidence="2 12">Belongs to the serpin family.</text>
</comment>
<dbReference type="InterPro" id="IPR042185">
    <property type="entry name" value="Serpin_sf_2"/>
</dbReference>
<gene>
    <name evidence="15" type="primary">SERPINA6</name>
    <name evidence="15" type="ORF">P7K49_018533</name>
</gene>
<proteinExistence type="inferred from homology"/>
<evidence type="ECO:0000256" key="11">
    <source>
        <dbReference type="ARBA" id="ARBA00043180"/>
    </source>
</evidence>
<evidence type="ECO:0000256" key="5">
    <source>
        <dbReference type="ARBA" id="ARBA00022665"/>
    </source>
</evidence>
<evidence type="ECO:0000256" key="6">
    <source>
        <dbReference type="ARBA" id="ARBA00023121"/>
    </source>
</evidence>
<feature type="signal peptide" evidence="13">
    <location>
        <begin position="1"/>
        <end position="22"/>
    </location>
</feature>
<dbReference type="Gene3D" id="3.30.497.10">
    <property type="entry name" value="Antithrombin, subunit I, domain 2"/>
    <property type="match status" value="1"/>
</dbReference>
<keyword evidence="13" id="KW-0732">Signal</keyword>
<dbReference type="Gene3D" id="2.30.39.10">
    <property type="entry name" value="Alpha-1-antitrypsin, domain 1"/>
    <property type="match status" value="1"/>
</dbReference>
<keyword evidence="5" id="KW-0754">Steroid-binding</keyword>
<accession>A0ABQ9V8E6</accession>
<dbReference type="PROSITE" id="PS00284">
    <property type="entry name" value="SERPIN"/>
    <property type="match status" value="1"/>
</dbReference>
<protein>
    <recommendedName>
        <fullName evidence="9">Corticosteroid-binding globulin</fullName>
    </recommendedName>
    <alternativeName>
        <fullName evidence="11">Serpin A6</fullName>
    </alternativeName>
    <alternativeName>
        <fullName evidence="10">Transcortin</fullName>
    </alternativeName>
</protein>
<dbReference type="Pfam" id="PF00079">
    <property type="entry name" value="Serpin"/>
    <property type="match status" value="2"/>
</dbReference>
<organism evidence="15 16">
    <name type="scientific">Saguinus oedipus</name>
    <name type="common">Cotton-top tamarin</name>
    <name type="synonym">Oedipomidas oedipus</name>
    <dbReference type="NCBI Taxonomy" id="9490"/>
    <lineage>
        <taxon>Eukaryota</taxon>
        <taxon>Metazoa</taxon>
        <taxon>Chordata</taxon>
        <taxon>Craniata</taxon>
        <taxon>Vertebrata</taxon>
        <taxon>Euteleostomi</taxon>
        <taxon>Mammalia</taxon>
        <taxon>Eutheria</taxon>
        <taxon>Euarchontoglires</taxon>
        <taxon>Primates</taxon>
        <taxon>Haplorrhini</taxon>
        <taxon>Platyrrhini</taxon>
        <taxon>Cebidae</taxon>
        <taxon>Callitrichinae</taxon>
        <taxon>Saguinus</taxon>
    </lineage>
</organism>
<comment type="function">
    <text evidence="8">Major transport protein for glucocorticoids and progestins in the blood of almost all vertebrate species.</text>
</comment>
<feature type="chain" id="PRO_5047127558" description="Corticosteroid-binding globulin" evidence="13">
    <location>
        <begin position="23"/>
        <end position="445"/>
    </location>
</feature>
<dbReference type="EMBL" id="JASSZA010000008">
    <property type="protein sequence ID" value="KAK2104677.1"/>
    <property type="molecule type" value="Genomic_DNA"/>
</dbReference>
<keyword evidence="3" id="KW-0813">Transport</keyword>
<name>A0ABQ9V8E6_SAGOE</name>
<keyword evidence="16" id="KW-1185">Reference proteome</keyword>
<dbReference type="InterPro" id="IPR023796">
    <property type="entry name" value="Serpin_dom"/>
</dbReference>
<evidence type="ECO:0000256" key="10">
    <source>
        <dbReference type="ARBA" id="ARBA00041777"/>
    </source>
</evidence>
<evidence type="ECO:0000259" key="14">
    <source>
        <dbReference type="SMART" id="SM00093"/>
    </source>
</evidence>
<evidence type="ECO:0000256" key="4">
    <source>
        <dbReference type="ARBA" id="ARBA00022525"/>
    </source>
</evidence>
<dbReference type="SMART" id="SM00093">
    <property type="entry name" value="SERPIN"/>
    <property type="match status" value="1"/>
</dbReference>
<evidence type="ECO:0000256" key="1">
    <source>
        <dbReference type="ARBA" id="ARBA00004613"/>
    </source>
</evidence>
<evidence type="ECO:0000256" key="9">
    <source>
        <dbReference type="ARBA" id="ARBA00039186"/>
    </source>
</evidence>
<evidence type="ECO:0000313" key="15">
    <source>
        <dbReference type="EMBL" id="KAK2104677.1"/>
    </source>
</evidence>
<evidence type="ECO:0000256" key="2">
    <source>
        <dbReference type="ARBA" id="ARBA00009500"/>
    </source>
</evidence>
<dbReference type="CDD" id="cd19554">
    <property type="entry name" value="serpinA6_CBG"/>
    <property type="match status" value="1"/>
</dbReference>
<comment type="caution">
    <text evidence="15">The sequence shown here is derived from an EMBL/GenBank/DDBJ whole genome shotgun (WGS) entry which is preliminary data.</text>
</comment>
<dbReference type="PANTHER" id="PTHR11461">
    <property type="entry name" value="SERINE PROTEASE INHIBITOR, SERPIN"/>
    <property type="match status" value="1"/>
</dbReference>
<evidence type="ECO:0000256" key="12">
    <source>
        <dbReference type="RuleBase" id="RU000411"/>
    </source>
</evidence>
<dbReference type="Proteomes" id="UP001266305">
    <property type="component" value="Unassembled WGS sequence"/>
</dbReference>